<dbReference type="Ensembl" id="ENSCPBT00000005902.1">
    <property type="protein sequence ID" value="ENSCPBP00000004846.1"/>
    <property type="gene ID" value="ENSCPBG00000003889.1"/>
</dbReference>
<sequence>MKCPSGQRLTQFRLRVEPCRGLKDNMAAKNIEFVCTGGVKLRGDGLCRGKWGPQSRSLKKGLSGQRLTQFRLREEPCRRLKDDTAANNIEFACTGGADRSCGPRGICTIATKVEAPQGKGDDTALNDVYFSCCSSSGMIVGRP</sequence>
<accession>A0A8C3FA12</accession>
<evidence type="ECO:0000313" key="1">
    <source>
        <dbReference type="Ensembl" id="ENSCPBP00000004846.1"/>
    </source>
</evidence>
<dbReference type="Pfam" id="PF03762">
    <property type="entry name" value="VOMI"/>
    <property type="match status" value="1"/>
</dbReference>
<reference evidence="1" key="2">
    <citation type="submission" date="2025-09" db="UniProtKB">
        <authorList>
            <consortium name="Ensembl"/>
        </authorList>
    </citation>
    <scope>IDENTIFICATION</scope>
</reference>
<dbReference type="SUPFAM" id="SSF51092">
    <property type="entry name" value="Vitelline membrane outer protein-I (VMO-I)"/>
    <property type="match status" value="2"/>
</dbReference>
<protein>
    <submittedName>
        <fullName evidence="1">Uncharacterized protein</fullName>
    </submittedName>
</protein>
<keyword evidence="2" id="KW-1185">Reference proteome</keyword>
<dbReference type="PANTHER" id="PTHR18841:SF0">
    <property type="entry name" value="VITELLINE MEMBRANE OUTER LAYER 1 HOMOLOG A-RELATED"/>
    <property type="match status" value="1"/>
</dbReference>
<organism evidence="1 2">
    <name type="scientific">Chrysemys picta bellii</name>
    <name type="common">Western painted turtle</name>
    <name type="synonym">Emys bellii</name>
    <dbReference type="NCBI Taxonomy" id="8478"/>
    <lineage>
        <taxon>Eukaryota</taxon>
        <taxon>Metazoa</taxon>
        <taxon>Chordata</taxon>
        <taxon>Craniata</taxon>
        <taxon>Vertebrata</taxon>
        <taxon>Euteleostomi</taxon>
        <taxon>Archelosauria</taxon>
        <taxon>Testudinata</taxon>
        <taxon>Testudines</taxon>
        <taxon>Cryptodira</taxon>
        <taxon>Durocryptodira</taxon>
        <taxon>Testudinoidea</taxon>
        <taxon>Emydidae</taxon>
        <taxon>Chrysemys</taxon>
    </lineage>
</organism>
<dbReference type="PANTHER" id="PTHR18841">
    <property type="entry name" value="VITELLINE MEMBRANE OUTER LAYER PROTEIN I-RELATED"/>
    <property type="match status" value="1"/>
</dbReference>
<name>A0A8C3FA12_CHRPI</name>
<dbReference type="GO" id="GO:0005615">
    <property type="term" value="C:extracellular space"/>
    <property type="evidence" value="ECO:0007669"/>
    <property type="project" value="TreeGrafter"/>
</dbReference>
<dbReference type="InterPro" id="IPR036706">
    <property type="entry name" value="VOMI_sf"/>
</dbReference>
<dbReference type="Proteomes" id="UP000694380">
    <property type="component" value="Unplaced"/>
</dbReference>
<dbReference type="InterPro" id="IPR005515">
    <property type="entry name" value="VOMI"/>
</dbReference>
<reference evidence="1" key="1">
    <citation type="submission" date="2025-08" db="UniProtKB">
        <authorList>
            <consortium name="Ensembl"/>
        </authorList>
    </citation>
    <scope>IDENTIFICATION</scope>
</reference>
<dbReference type="Gene3D" id="2.100.10.20">
    <property type="entry name" value="Vitelline membrane outer layer protein I (VOMI)"/>
    <property type="match status" value="2"/>
</dbReference>
<evidence type="ECO:0000313" key="2">
    <source>
        <dbReference type="Proteomes" id="UP000694380"/>
    </source>
</evidence>
<proteinExistence type="predicted"/>
<dbReference type="AlphaFoldDB" id="A0A8C3FA12"/>